<name>A0A0P1GDM1_9RHOB</name>
<proteinExistence type="predicted"/>
<feature type="domain" description="HTH tetR-type" evidence="3">
    <location>
        <begin position="13"/>
        <end position="73"/>
    </location>
</feature>
<dbReference type="Proteomes" id="UP000054935">
    <property type="component" value="Unassembled WGS sequence"/>
</dbReference>
<dbReference type="InterPro" id="IPR041474">
    <property type="entry name" value="NicS_C"/>
</dbReference>
<evidence type="ECO:0000259" key="3">
    <source>
        <dbReference type="PROSITE" id="PS50977"/>
    </source>
</evidence>
<dbReference type="AlphaFoldDB" id="A0A0P1GDM1"/>
<dbReference type="STRING" id="441103.TRN7648_02497"/>
<dbReference type="InterPro" id="IPR036271">
    <property type="entry name" value="Tet_transcr_reg_TetR-rel_C_sf"/>
</dbReference>
<feature type="DNA-binding region" description="H-T-H motif" evidence="2">
    <location>
        <begin position="36"/>
        <end position="55"/>
    </location>
</feature>
<dbReference type="PROSITE" id="PS50977">
    <property type="entry name" value="HTH_TETR_2"/>
    <property type="match status" value="1"/>
</dbReference>
<dbReference type="InterPro" id="IPR050109">
    <property type="entry name" value="HTH-type_TetR-like_transc_reg"/>
</dbReference>
<evidence type="ECO:0000313" key="4">
    <source>
        <dbReference type="EMBL" id="CUH79485.1"/>
    </source>
</evidence>
<dbReference type="InterPro" id="IPR009057">
    <property type="entry name" value="Homeodomain-like_sf"/>
</dbReference>
<keyword evidence="1 2" id="KW-0238">DNA-binding</keyword>
<evidence type="ECO:0000313" key="5">
    <source>
        <dbReference type="Proteomes" id="UP000054935"/>
    </source>
</evidence>
<dbReference type="EMBL" id="CYSE01000004">
    <property type="protein sequence ID" value="CUH79485.1"/>
    <property type="molecule type" value="Genomic_DNA"/>
</dbReference>
<dbReference type="PRINTS" id="PR00455">
    <property type="entry name" value="HTHTETR"/>
</dbReference>
<dbReference type="PANTHER" id="PTHR30328">
    <property type="entry name" value="TRANSCRIPTIONAL REPRESSOR"/>
    <property type="match status" value="1"/>
</dbReference>
<reference evidence="4 5" key="1">
    <citation type="submission" date="2015-09" db="EMBL/GenBank/DDBJ databases">
        <authorList>
            <consortium name="Swine Surveillance"/>
        </authorList>
    </citation>
    <scope>NUCLEOTIDE SEQUENCE [LARGE SCALE GENOMIC DNA]</scope>
    <source>
        <strain evidence="4 5">CECT 7648</strain>
    </source>
</reference>
<keyword evidence="5" id="KW-1185">Reference proteome</keyword>
<protein>
    <submittedName>
        <fullName evidence="4">Nicotinate degradation protein S</fullName>
    </submittedName>
</protein>
<evidence type="ECO:0000256" key="2">
    <source>
        <dbReference type="PROSITE-ProRule" id="PRU00335"/>
    </source>
</evidence>
<dbReference type="OrthoDB" id="2356263at2"/>
<evidence type="ECO:0000256" key="1">
    <source>
        <dbReference type="ARBA" id="ARBA00023125"/>
    </source>
</evidence>
<dbReference type="RefSeq" id="WP_058247989.1">
    <property type="nucleotide sequence ID" value="NZ_CYSE01000004.1"/>
</dbReference>
<dbReference type="GO" id="GO:0003677">
    <property type="term" value="F:DNA binding"/>
    <property type="evidence" value="ECO:0007669"/>
    <property type="project" value="UniProtKB-UniRule"/>
</dbReference>
<dbReference type="PANTHER" id="PTHR30328:SF54">
    <property type="entry name" value="HTH-TYPE TRANSCRIPTIONAL REPRESSOR SCO4008"/>
    <property type="match status" value="1"/>
</dbReference>
<sequence>MAAETPRRKRDPEGVKRNILAVAHAEFAAKGLSGARIEDIAERTNTSKRMIYYYFGDKEGLYLRVLEAAYRTVRAGEAELPLDTLPPIEALERLVSYTFDHHAQNPEFVRLVMIENIHNAAFIARSEVIRQTNKPGIDRLDALLARGVAAGVFRPGITALDLHWKISALSFYNVSNRATFASQYGAEVNTPEGQDRLRAGVCDMVLGAVLTPQAWAAR</sequence>
<accession>A0A0P1GDM1</accession>
<dbReference type="Pfam" id="PF00440">
    <property type="entry name" value="TetR_N"/>
    <property type="match status" value="1"/>
</dbReference>
<dbReference type="Pfam" id="PF17938">
    <property type="entry name" value="TetR_C_29"/>
    <property type="match status" value="1"/>
</dbReference>
<dbReference type="SUPFAM" id="SSF46689">
    <property type="entry name" value="Homeodomain-like"/>
    <property type="match status" value="1"/>
</dbReference>
<dbReference type="InterPro" id="IPR001647">
    <property type="entry name" value="HTH_TetR"/>
</dbReference>
<organism evidence="4 5">
    <name type="scientific">Tropicibacter naphthalenivorans</name>
    <dbReference type="NCBI Taxonomy" id="441103"/>
    <lineage>
        <taxon>Bacteria</taxon>
        <taxon>Pseudomonadati</taxon>
        <taxon>Pseudomonadota</taxon>
        <taxon>Alphaproteobacteria</taxon>
        <taxon>Rhodobacterales</taxon>
        <taxon>Roseobacteraceae</taxon>
        <taxon>Tropicibacter</taxon>
    </lineage>
</organism>
<dbReference type="Gene3D" id="1.10.357.10">
    <property type="entry name" value="Tetracycline Repressor, domain 2"/>
    <property type="match status" value="1"/>
</dbReference>
<gene>
    <name evidence="4" type="primary">nicS</name>
    <name evidence="4" type="ORF">TRN7648_02497</name>
</gene>
<dbReference type="SUPFAM" id="SSF48498">
    <property type="entry name" value="Tetracyclin repressor-like, C-terminal domain"/>
    <property type="match status" value="1"/>
</dbReference>